<gene>
    <name evidence="1" type="ORF">OMM_12783</name>
</gene>
<comment type="caution">
    <text evidence="1">The sequence shown here is derived from an EMBL/GenBank/DDBJ whole genome shotgun (WGS) entry which is preliminary data.</text>
</comment>
<dbReference type="EMBL" id="ATBP01001978">
    <property type="protein sequence ID" value="ETR66446.1"/>
    <property type="molecule type" value="Genomic_DNA"/>
</dbReference>
<name>A0A1V1NVD3_9BACT</name>
<dbReference type="InterPro" id="IPR036397">
    <property type="entry name" value="RNaseH_sf"/>
</dbReference>
<dbReference type="GO" id="GO:0003676">
    <property type="term" value="F:nucleic acid binding"/>
    <property type="evidence" value="ECO:0007669"/>
    <property type="project" value="InterPro"/>
</dbReference>
<accession>A0A1V1NVD3</accession>
<proteinExistence type="predicted"/>
<reference evidence="2" key="1">
    <citation type="submission" date="2012-11" db="EMBL/GenBank/DDBJ databases">
        <authorList>
            <person name="Lucero-Rivera Y.E."/>
            <person name="Tovar-Ramirez D."/>
        </authorList>
    </citation>
    <scope>NUCLEOTIDE SEQUENCE [LARGE SCALE GENOMIC DNA]</scope>
    <source>
        <strain evidence="2">Araruama</strain>
    </source>
</reference>
<dbReference type="Proteomes" id="UP000189670">
    <property type="component" value="Unassembled WGS sequence"/>
</dbReference>
<sequence length="345" mass="40936">SGKAPKQLPKKIEDRFVALVKESSDPDNGAAFLSRSYRKVCHFHKVLEYEFECKIDIRRLYKAKKDNGLLKYFDRPDFDEDDVQKNNNRFFKSEEVLALVQMDGSWCKSFKIKKGEGYKQPIVITLFDTGSRCVLAKEFYFSESSENSIDVLIRWLKQPLPKQKIKFRPDNAGGFLNTNRAFQEINYKYSEKGGFVFDFNPAHVYSPKEKVHIERQYGEFRTFEAWVQERLKDRYVKMESGFVDVNGRKEHRRLKCYDITLEEIQDRKIIDEYIRSYNGREHRFTENGVQKKWVPDERMAAYMEGKELIQIEKDILDKLVQYGMKKMMARCEKRAILHIRSGNGW</sequence>
<evidence type="ECO:0000313" key="2">
    <source>
        <dbReference type="Proteomes" id="UP000189670"/>
    </source>
</evidence>
<feature type="non-terminal residue" evidence="1">
    <location>
        <position position="1"/>
    </location>
</feature>
<dbReference type="Gene3D" id="3.30.420.10">
    <property type="entry name" value="Ribonuclease H-like superfamily/Ribonuclease H"/>
    <property type="match status" value="1"/>
</dbReference>
<organism evidence="1 2">
    <name type="scientific">Candidatus Magnetoglobus multicellularis str. Araruama</name>
    <dbReference type="NCBI Taxonomy" id="890399"/>
    <lineage>
        <taxon>Bacteria</taxon>
        <taxon>Pseudomonadati</taxon>
        <taxon>Thermodesulfobacteriota</taxon>
        <taxon>Desulfobacteria</taxon>
        <taxon>Desulfobacterales</taxon>
        <taxon>Desulfobacteraceae</taxon>
        <taxon>Candidatus Magnetoglobus</taxon>
    </lineage>
</organism>
<protein>
    <submittedName>
        <fullName evidence="1">Integrase family protein (Integrase domain protein)</fullName>
    </submittedName>
</protein>
<dbReference type="AlphaFoldDB" id="A0A1V1NVD3"/>
<evidence type="ECO:0000313" key="1">
    <source>
        <dbReference type="EMBL" id="ETR66446.1"/>
    </source>
</evidence>